<proteinExistence type="predicted"/>
<keyword evidence="3" id="KW-1185">Reference proteome</keyword>
<dbReference type="AlphaFoldDB" id="A0AAV7M5D3"/>
<dbReference type="EMBL" id="JANPWB010000014">
    <property type="protein sequence ID" value="KAJ1096313.1"/>
    <property type="molecule type" value="Genomic_DNA"/>
</dbReference>
<organism evidence="2 3">
    <name type="scientific">Pleurodeles waltl</name>
    <name type="common">Iberian ribbed newt</name>
    <dbReference type="NCBI Taxonomy" id="8319"/>
    <lineage>
        <taxon>Eukaryota</taxon>
        <taxon>Metazoa</taxon>
        <taxon>Chordata</taxon>
        <taxon>Craniata</taxon>
        <taxon>Vertebrata</taxon>
        <taxon>Euteleostomi</taxon>
        <taxon>Amphibia</taxon>
        <taxon>Batrachia</taxon>
        <taxon>Caudata</taxon>
        <taxon>Salamandroidea</taxon>
        <taxon>Salamandridae</taxon>
        <taxon>Pleurodelinae</taxon>
        <taxon>Pleurodeles</taxon>
    </lineage>
</organism>
<feature type="compositionally biased region" description="Basic and acidic residues" evidence="1">
    <location>
        <begin position="77"/>
        <end position="87"/>
    </location>
</feature>
<accession>A0AAV7M5D3</accession>
<feature type="region of interest" description="Disordered" evidence="1">
    <location>
        <begin position="1"/>
        <end position="22"/>
    </location>
</feature>
<protein>
    <submittedName>
        <fullName evidence="2">Uncharacterized protein</fullName>
    </submittedName>
</protein>
<gene>
    <name evidence="2" type="ORF">NDU88_001456</name>
</gene>
<evidence type="ECO:0000313" key="2">
    <source>
        <dbReference type="EMBL" id="KAJ1096313.1"/>
    </source>
</evidence>
<name>A0AAV7M5D3_PLEWA</name>
<sequence length="122" mass="14055">MRRLRAQRDRRSRSEGACRRAARRAELTFRRIPSRCTARRRVTRVTSNAAGSRGDRNLLPAPYMFRNVNMIHSHVEATKQSEDKDPRSYGNVAHKNRGLHLFPSHFPSPKSSHSQNSSTEMI</sequence>
<dbReference type="Proteomes" id="UP001066276">
    <property type="component" value="Chromosome 10"/>
</dbReference>
<evidence type="ECO:0000256" key="1">
    <source>
        <dbReference type="SAM" id="MobiDB-lite"/>
    </source>
</evidence>
<feature type="compositionally biased region" description="Low complexity" evidence="1">
    <location>
        <begin position="102"/>
        <end position="122"/>
    </location>
</feature>
<reference evidence="2" key="1">
    <citation type="journal article" date="2022" name="bioRxiv">
        <title>Sequencing and chromosome-scale assembly of the giantPleurodeles waltlgenome.</title>
        <authorList>
            <person name="Brown T."/>
            <person name="Elewa A."/>
            <person name="Iarovenko S."/>
            <person name="Subramanian E."/>
            <person name="Araus A.J."/>
            <person name="Petzold A."/>
            <person name="Susuki M."/>
            <person name="Suzuki K.-i.T."/>
            <person name="Hayashi T."/>
            <person name="Toyoda A."/>
            <person name="Oliveira C."/>
            <person name="Osipova E."/>
            <person name="Leigh N.D."/>
            <person name="Simon A."/>
            <person name="Yun M.H."/>
        </authorList>
    </citation>
    <scope>NUCLEOTIDE SEQUENCE</scope>
    <source>
        <strain evidence="2">20211129_DDA</strain>
        <tissue evidence="2">Liver</tissue>
    </source>
</reference>
<comment type="caution">
    <text evidence="2">The sequence shown here is derived from an EMBL/GenBank/DDBJ whole genome shotgun (WGS) entry which is preliminary data.</text>
</comment>
<feature type="region of interest" description="Disordered" evidence="1">
    <location>
        <begin position="77"/>
        <end position="122"/>
    </location>
</feature>
<evidence type="ECO:0000313" key="3">
    <source>
        <dbReference type="Proteomes" id="UP001066276"/>
    </source>
</evidence>